<feature type="compositionally biased region" description="Low complexity" evidence="1">
    <location>
        <begin position="189"/>
        <end position="205"/>
    </location>
</feature>
<dbReference type="Proteomes" id="UP000073492">
    <property type="component" value="Unassembled WGS sequence"/>
</dbReference>
<dbReference type="OrthoDB" id="3886018at2759"/>
<accession>A0A139I7S2</accession>
<name>A0A139I7S2_9PEZI</name>
<evidence type="ECO:0000313" key="2">
    <source>
        <dbReference type="EMBL" id="KXT10744.1"/>
    </source>
</evidence>
<evidence type="ECO:0000256" key="1">
    <source>
        <dbReference type="SAM" id="MobiDB-lite"/>
    </source>
</evidence>
<feature type="region of interest" description="Disordered" evidence="1">
    <location>
        <begin position="187"/>
        <end position="214"/>
    </location>
</feature>
<feature type="region of interest" description="Disordered" evidence="1">
    <location>
        <begin position="658"/>
        <end position="680"/>
    </location>
</feature>
<comment type="caution">
    <text evidence="2">The sequence shown here is derived from an EMBL/GenBank/DDBJ whole genome shotgun (WGS) entry which is preliminary data.</text>
</comment>
<protein>
    <submittedName>
        <fullName evidence="2">Uncharacterized protein</fullName>
    </submittedName>
</protein>
<proteinExistence type="predicted"/>
<dbReference type="STRING" id="113226.A0A139I7S2"/>
<gene>
    <name evidence="2" type="ORF">AC579_6846</name>
</gene>
<organism evidence="2 3">
    <name type="scientific">Pseudocercospora musae</name>
    <dbReference type="NCBI Taxonomy" id="113226"/>
    <lineage>
        <taxon>Eukaryota</taxon>
        <taxon>Fungi</taxon>
        <taxon>Dikarya</taxon>
        <taxon>Ascomycota</taxon>
        <taxon>Pezizomycotina</taxon>
        <taxon>Dothideomycetes</taxon>
        <taxon>Dothideomycetidae</taxon>
        <taxon>Mycosphaerellales</taxon>
        <taxon>Mycosphaerellaceae</taxon>
        <taxon>Pseudocercospora</taxon>
    </lineage>
</organism>
<dbReference type="EMBL" id="LFZO01000240">
    <property type="protein sequence ID" value="KXT10744.1"/>
    <property type="molecule type" value="Genomic_DNA"/>
</dbReference>
<sequence length="1481" mass="157245">MGIVWHDSSYANAKEIFGVPNTDTDHASPATLARYGSDDIYSPSPSKALHGDQAARTYRPNKLGGEAVTSTALLNARQQEPITDACTAPSTIYVGQASCLPFVADTTGWVCVTSTSTSVGCNIGGDTISTTSVSTTSVAARCAQTGCGACLPLIDTPPVPVTVDCKNCSTTGGLVFAAPITTLPPDVNSGQATATGSTTQSAMSGPSSTAPAALGGRDVGVEVAPAAESKLGDLVGAIRDFSRSFGRYVDNLNMVKLRAPPVTDYEGLSSSAVTSIPTLNPEKRSLLQPQDYPGGHDGFMVAEVEQAANVDMLVYHRPPGTGGRSSAKVKGFRTDGFNLAIDKLNACTSVIVVARKGCYISHIWEVPTMMDEQLFQEDVLFGLFEGDDSGYLPGISDHSHDASLFNTLKFGQTENVIQPIIVTPWIDPGVWGDESRPWRFMHEIQRTKDQLQEMFRVEPIVQTYKLLEGDDDATVKHKLETTARGKVVIQYDPRQYLPTEEVTDSQGQQHSCVKQYAALRVYADVNQEPIYEDTWLAMPEQAAEWDPEDSGQRNPQPLKLHKLRIRDESQQIVIYGCVKLDPGDSSGCRACTSEGACTLDPNEDQGQDGAPPTSALTCPACTSPLCGLDPDDDQGENGSPPTSGLSCTACTSGTCGLDPNDPQGEEGTPPSIGNGTSSGWNTTTSSITRAPCSLVTPTTAVVNGTSYTGGSACRCGNSRGPVRTTTGSDSKMTYFCSNGPTTIPVSTANSTSSRPTTTSQSCSVITQAGGVINNVWVPSSEACVCGSMTKDLVTQLGWNGSETVLCGNGTNAVAIGTTTQSATAGLSGCSISRQPAKTITSLGVVTLPAQENCNCAGGQQAPATTWKDDNSWYIGCVYSSTAVTVTTAPGPFITSCDLSSASSNASMSITDEGWMCNCNDGQTTSAIASSVNEGMAYACPTSQYPQPVTTVPAPTLAITGCTLDLVPAITIAQSSQGTTTYYDHYTCGCNNGFDHVGVTTSWIALGLTAMGCNTTGTGFTYQSTITETPSSCSVASVTQASYCACADSRVGALVTTTDPSYCSFDGYTSGETTIPGPTATLPPAPEVTAQTCRMHVRQSLLTTNDEVQDPNVSVVLSLYDGNDLPIYDSGTKNWTFWGHVESYPGTDKYHWPLEHNITLDVGVPKSVLSDASGFGLDRRDNAVYDAGKNMTYGFMRWNSLMTKANVPPDFAYCSMGGWAKPEDGESFELGSHTQDFDCWFQGKITNAGGPVTTTTVAPPEPTITMTANKCQIHVEELTRNIDNQNGDAPVKVNFTVYDQTGAFIWSAEHETHFKHAPWGYGTSQSARRWLGHDMTIDYGVGEGEESKDDRAKYVGYDKTITYGELKWNATTERLLKNPYCDVGDWDIPAKIPDDSDSWSNRQKFDCWFPCLVSGFGSDEAPATVTTEVPAITAAVIGGTTTVSYTTQGCLLRWCGQQPGSKTGLLGEEIPGSPMTPTRQSS</sequence>
<feature type="region of interest" description="Disordered" evidence="1">
    <location>
        <begin position="1462"/>
        <end position="1481"/>
    </location>
</feature>
<evidence type="ECO:0000313" key="3">
    <source>
        <dbReference type="Proteomes" id="UP000073492"/>
    </source>
</evidence>
<keyword evidence="3" id="KW-1185">Reference proteome</keyword>
<feature type="compositionally biased region" description="Low complexity" evidence="1">
    <location>
        <begin position="671"/>
        <end position="680"/>
    </location>
</feature>
<reference evidence="2 3" key="1">
    <citation type="submission" date="2015-07" db="EMBL/GenBank/DDBJ databases">
        <title>Comparative genomics of the Sigatoka disease complex on banana suggests a link between parallel evolutionary changes in Pseudocercospora fijiensis and Pseudocercospora eumusae and increased virulence on the banana host.</title>
        <authorList>
            <person name="Chang T.-C."/>
            <person name="Salvucci A."/>
            <person name="Crous P.W."/>
            <person name="Stergiopoulos I."/>
        </authorList>
    </citation>
    <scope>NUCLEOTIDE SEQUENCE [LARGE SCALE GENOMIC DNA]</scope>
    <source>
        <strain evidence="2 3">CBS 116634</strain>
    </source>
</reference>